<protein>
    <recommendedName>
        <fullName evidence="4">Phospholipid-binding protein, PBP family</fullName>
    </recommendedName>
</protein>
<dbReference type="PANTHER" id="PTHR30289:SF1">
    <property type="entry name" value="PEBP (PHOSPHATIDYLETHANOLAMINE-BINDING PROTEIN) FAMILY PROTEIN"/>
    <property type="match status" value="1"/>
</dbReference>
<evidence type="ECO:0000313" key="1">
    <source>
        <dbReference type="EMBL" id="VFJ49899.1"/>
    </source>
</evidence>
<dbReference type="CDD" id="cd00865">
    <property type="entry name" value="PEBP_bact_arch"/>
    <property type="match status" value="1"/>
</dbReference>
<name>A0A450SC55_9GAMM</name>
<gene>
    <name evidence="1" type="ORF">BECKFM1743A_GA0114220_100777</name>
    <name evidence="3" type="ORF">BECKFM1743B_GA0114221_105982</name>
    <name evidence="2" type="ORF">BECKFM1743C_GA0114222_102582</name>
</gene>
<dbReference type="InterPro" id="IPR036610">
    <property type="entry name" value="PEBP-like_sf"/>
</dbReference>
<dbReference type="EMBL" id="CAADFL010000598">
    <property type="protein sequence ID" value="VFK19131.1"/>
    <property type="molecule type" value="Genomic_DNA"/>
</dbReference>
<dbReference type="EMBL" id="CAADFA010000258">
    <property type="protein sequence ID" value="VFJ59854.1"/>
    <property type="molecule type" value="Genomic_DNA"/>
</dbReference>
<organism evidence="1">
    <name type="scientific">Candidatus Kentrum sp. FM</name>
    <dbReference type="NCBI Taxonomy" id="2126340"/>
    <lineage>
        <taxon>Bacteria</taxon>
        <taxon>Pseudomonadati</taxon>
        <taxon>Pseudomonadota</taxon>
        <taxon>Gammaproteobacteria</taxon>
        <taxon>Candidatus Kentrum</taxon>
    </lineage>
</organism>
<dbReference type="EMBL" id="CAADEZ010000077">
    <property type="protein sequence ID" value="VFJ49899.1"/>
    <property type="molecule type" value="Genomic_DNA"/>
</dbReference>
<dbReference type="Pfam" id="PF01161">
    <property type="entry name" value="PBP"/>
    <property type="match status" value="1"/>
</dbReference>
<dbReference type="SUPFAM" id="SSF49777">
    <property type="entry name" value="PEBP-like"/>
    <property type="match status" value="1"/>
</dbReference>
<dbReference type="InterPro" id="IPR005247">
    <property type="entry name" value="YbhB_YbcL/LppC-like"/>
</dbReference>
<dbReference type="PANTHER" id="PTHR30289">
    <property type="entry name" value="UNCHARACTERIZED PROTEIN YBCL-RELATED"/>
    <property type="match status" value="1"/>
</dbReference>
<reference evidence="1" key="1">
    <citation type="submission" date="2019-02" db="EMBL/GenBank/DDBJ databases">
        <authorList>
            <person name="Gruber-Vodicka R. H."/>
            <person name="Seah K. B. B."/>
        </authorList>
    </citation>
    <scope>NUCLEOTIDE SEQUENCE</scope>
    <source>
        <strain evidence="1">BECK_BZ163</strain>
        <strain evidence="3">BECK_BZ164</strain>
        <strain evidence="2">BECK_BZ165</strain>
    </source>
</reference>
<dbReference type="AlphaFoldDB" id="A0A450SC55"/>
<evidence type="ECO:0000313" key="3">
    <source>
        <dbReference type="EMBL" id="VFK19131.1"/>
    </source>
</evidence>
<accession>A0A450SC55</accession>
<dbReference type="Gene3D" id="3.90.280.10">
    <property type="entry name" value="PEBP-like"/>
    <property type="match status" value="1"/>
</dbReference>
<dbReference type="NCBIfam" id="TIGR00481">
    <property type="entry name" value="YbhB/YbcL family Raf kinase inhibitor-like protein"/>
    <property type="match status" value="1"/>
</dbReference>
<sequence>MKLTCANFDNNQPIPGEFAFCIPDREKHVTLGGNRNPALSWSDPPDGTKSLVLICHDPDVPSKPDDVNQEGKTVPADLPRIGFYHWVLVDIPTGTARIEAGEYSNGVTARGKEGPAGPNGTRQGINDYGQWFSGDADMGGQYFGYDGPCPPWNDSIVHHYHFTLYALDLERCPVEGIFGGQDVAAAIAGHILAEAAIVGTYTLNPDLV</sequence>
<evidence type="ECO:0000313" key="2">
    <source>
        <dbReference type="EMBL" id="VFJ59854.1"/>
    </source>
</evidence>
<proteinExistence type="predicted"/>
<evidence type="ECO:0008006" key="4">
    <source>
        <dbReference type="Google" id="ProtNLM"/>
    </source>
</evidence>
<dbReference type="InterPro" id="IPR008914">
    <property type="entry name" value="PEBP"/>
</dbReference>